<protein>
    <submittedName>
        <fullName evidence="2">Uncharacterized protein</fullName>
    </submittedName>
</protein>
<comment type="caution">
    <text evidence="2">The sequence shown here is derived from an EMBL/GenBank/DDBJ whole genome shotgun (WGS) entry which is preliminary data.</text>
</comment>
<dbReference type="OrthoDB" id="8637286at2"/>
<dbReference type="RefSeq" id="WP_129148260.1">
    <property type="nucleotide sequence ID" value="NZ_JBHSDO010000016.1"/>
</dbReference>
<keyword evidence="3" id="KW-1185">Reference proteome</keyword>
<proteinExistence type="predicted"/>
<feature type="compositionally biased region" description="Basic and acidic residues" evidence="1">
    <location>
        <begin position="19"/>
        <end position="45"/>
    </location>
</feature>
<reference evidence="2 3" key="1">
    <citation type="journal article" date="2017" name="Int. J. Syst. Evol. Microbiol.">
        <title>Achromobacter aloeverae sp. nov., isolated from the root of Aloe vera (L.) Burm.f.</title>
        <authorList>
            <person name="Kuncharoen N."/>
            <person name="Muramatsu Y."/>
            <person name="Shibata C."/>
            <person name="Kamakura Y."/>
            <person name="Nakagawa Y."/>
            <person name="Tanasupawat S."/>
        </authorList>
    </citation>
    <scope>NUCLEOTIDE SEQUENCE [LARGE SCALE GENOMIC DNA]</scope>
    <source>
        <strain evidence="2 3">AVA-1</strain>
    </source>
</reference>
<gene>
    <name evidence="2" type="ORF">C7R54_00585</name>
</gene>
<dbReference type="AlphaFoldDB" id="A0A4Q1HND7"/>
<feature type="compositionally biased region" description="Basic and acidic residues" evidence="1">
    <location>
        <begin position="66"/>
        <end position="85"/>
    </location>
</feature>
<sequence length="85" mass="9344">MTKPDLTEPVDKTPAPEPSRTDQVDIGDRVQKDLGKASDHRREQESPASGKATQFDGNPNPEKDDEGGMFRPRDDTPSVLPEKEG</sequence>
<evidence type="ECO:0000313" key="3">
    <source>
        <dbReference type="Proteomes" id="UP000290849"/>
    </source>
</evidence>
<dbReference type="EMBL" id="PYAL01000001">
    <property type="protein sequence ID" value="RXN92297.1"/>
    <property type="molecule type" value="Genomic_DNA"/>
</dbReference>
<evidence type="ECO:0000313" key="2">
    <source>
        <dbReference type="EMBL" id="RXN92297.1"/>
    </source>
</evidence>
<feature type="region of interest" description="Disordered" evidence="1">
    <location>
        <begin position="1"/>
        <end position="85"/>
    </location>
</feature>
<accession>A0A4Q1HND7</accession>
<feature type="compositionally biased region" description="Basic and acidic residues" evidence="1">
    <location>
        <begin position="1"/>
        <end position="11"/>
    </location>
</feature>
<organism evidence="2 3">
    <name type="scientific">Achromobacter aloeverae</name>
    <dbReference type="NCBI Taxonomy" id="1750518"/>
    <lineage>
        <taxon>Bacteria</taxon>
        <taxon>Pseudomonadati</taxon>
        <taxon>Pseudomonadota</taxon>
        <taxon>Betaproteobacteria</taxon>
        <taxon>Burkholderiales</taxon>
        <taxon>Alcaligenaceae</taxon>
        <taxon>Achromobacter</taxon>
    </lineage>
</organism>
<dbReference type="Proteomes" id="UP000290849">
    <property type="component" value="Unassembled WGS sequence"/>
</dbReference>
<name>A0A4Q1HND7_9BURK</name>
<evidence type="ECO:0000256" key="1">
    <source>
        <dbReference type="SAM" id="MobiDB-lite"/>
    </source>
</evidence>